<evidence type="ECO:0000256" key="1">
    <source>
        <dbReference type="SAM" id="MobiDB-lite"/>
    </source>
</evidence>
<name>A0A9P7RFB1_9PEZI</name>
<sequence length="90" mass="10145">MEMNVLVCESADRRPQSLNDSVNMTVSSSQGLYSVQRAMSLQGKDWRGKAELRRNWTDGVRCEAPQTRRNDGARQPERDPPLVVKAASRV</sequence>
<gene>
    <name evidence="2" type="ORF">JMJ77_007577</name>
</gene>
<dbReference type="EMBL" id="JAESDN010000002">
    <property type="protein sequence ID" value="KAG7055109.1"/>
    <property type="molecule type" value="Genomic_DNA"/>
</dbReference>
<reference evidence="2" key="1">
    <citation type="submission" date="2021-05" db="EMBL/GenBank/DDBJ databases">
        <title>Comparative genomics of three Colletotrichum scovillei strains and genetic complementation revealed genes involved fungal growth and virulence on chili pepper.</title>
        <authorList>
            <person name="Hsieh D.-K."/>
            <person name="Chuang S.-C."/>
            <person name="Chen C.-Y."/>
            <person name="Chao Y.-T."/>
            <person name="Lu M.-Y.J."/>
            <person name="Lee M.-H."/>
            <person name="Shih M.-C."/>
        </authorList>
    </citation>
    <scope>NUCLEOTIDE SEQUENCE</scope>
    <source>
        <strain evidence="2">Coll-153</strain>
    </source>
</reference>
<comment type="caution">
    <text evidence="2">The sequence shown here is derived from an EMBL/GenBank/DDBJ whole genome shotgun (WGS) entry which is preliminary data.</text>
</comment>
<feature type="region of interest" description="Disordered" evidence="1">
    <location>
        <begin position="62"/>
        <end position="90"/>
    </location>
</feature>
<organism evidence="2 3">
    <name type="scientific">Colletotrichum scovillei</name>
    <dbReference type="NCBI Taxonomy" id="1209932"/>
    <lineage>
        <taxon>Eukaryota</taxon>
        <taxon>Fungi</taxon>
        <taxon>Dikarya</taxon>
        <taxon>Ascomycota</taxon>
        <taxon>Pezizomycotina</taxon>
        <taxon>Sordariomycetes</taxon>
        <taxon>Hypocreomycetidae</taxon>
        <taxon>Glomerellales</taxon>
        <taxon>Glomerellaceae</taxon>
        <taxon>Colletotrichum</taxon>
        <taxon>Colletotrichum acutatum species complex</taxon>
    </lineage>
</organism>
<keyword evidence="3" id="KW-1185">Reference proteome</keyword>
<dbReference type="AlphaFoldDB" id="A0A9P7RFB1"/>
<protein>
    <submittedName>
        <fullName evidence="2">Uncharacterized protein</fullName>
    </submittedName>
</protein>
<dbReference type="Proteomes" id="UP000699042">
    <property type="component" value="Unassembled WGS sequence"/>
</dbReference>
<accession>A0A9P7RFB1</accession>
<feature type="compositionally biased region" description="Basic and acidic residues" evidence="1">
    <location>
        <begin position="66"/>
        <end position="80"/>
    </location>
</feature>
<evidence type="ECO:0000313" key="2">
    <source>
        <dbReference type="EMBL" id="KAG7055109.1"/>
    </source>
</evidence>
<proteinExistence type="predicted"/>
<evidence type="ECO:0000313" key="3">
    <source>
        <dbReference type="Proteomes" id="UP000699042"/>
    </source>
</evidence>